<protein>
    <submittedName>
        <fullName evidence="1">Uncharacterized protein</fullName>
    </submittedName>
</protein>
<dbReference type="RefSeq" id="WP_244681669.1">
    <property type="nucleotide sequence ID" value="NZ_JALIRM010000008.1"/>
</dbReference>
<proteinExistence type="predicted"/>
<accession>A0ABU0D4P5</accession>
<sequence length="574" mass="65907">MPEIITETDKLRVLYSKRPFKVRNADEFDTEQILDLFIDPTEGLTNPFDFENVIVKGKMGTGKTMYLRANHACYLYSVVPSILHEEEIILPVYIRLSDFQHISDPIQIYNSFILKFIEELSSVFMHLQDSRKLANLHNGITSLPPSIFGSEQKVATIFNELRKLSADEYVEKIQKDLNYSGKAKPNFFEISAEYREGKVLELKEKRTPGISDINHAYDTLLKDFNGKILLLIDEAGSINKSFFKGEEGEPALFEVLMNQLRTLDFVRTKIAVYPNSFSDILNETRYGDVVWLQEDITNEEGFQAFREKALALVERYISNAMEDEMKYDFLFSLAGDEGDLFEQLINASNGNIRRFVQLLDQSLSISFKQNKGTDVVKLEHVNKTLKEHAISMESLFSEVDRDFLVTLADTCKSRGTFRFQFPNKSLLLSKYVNKSAEYNILNIIDNGTGRKGTTYAFDYAYCFYHDIPTHHIQGAERIDKSRSKKTGSWIKKVTKISDNIIEHATFPGKIEGSVVWIRGDAGFIKGDDGIDYYFDQAMVIQEDKDKSLFHEKRVRFIPSKSERGAQIAFDIEIL</sequence>
<dbReference type="Proteomes" id="UP001232343">
    <property type="component" value="Unassembled WGS sequence"/>
</dbReference>
<evidence type="ECO:0000313" key="1">
    <source>
        <dbReference type="EMBL" id="MDQ0343351.1"/>
    </source>
</evidence>
<reference evidence="1 2" key="1">
    <citation type="submission" date="2023-07" db="EMBL/GenBank/DDBJ databases">
        <title>Genomic Encyclopedia of Type Strains, Phase IV (KMG-IV): sequencing the most valuable type-strain genomes for metagenomic binning, comparative biology and taxonomic classification.</title>
        <authorList>
            <person name="Goeker M."/>
        </authorList>
    </citation>
    <scope>NUCLEOTIDE SEQUENCE [LARGE SCALE GENOMIC DNA]</scope>
    <source>
        <strain evidence="1 2">DSM 27848</strain>
    </source>
</reference>
<dbReference type="EMBL" id="JAUSUO010000004">
    <property type="protein sequence ID" value="MDQ0343351.1"/>
    <property type="molecule type" value="Genomic_DNA"/>
</dbReference>
<dbReference type="InterPro" id="IPR056955">
    <property type="entry name" value="ORC-CDC6-like"/>
</dbReference>
<dbReference type="Pfam" id="PF24389">
    <property type="entry name" value="ORC-CDC6-like"/>
    <property type="match status" value="1"/>
</dbReference>
<gene>
    <name evidence="1" type="ORF">J2S14_002165</name>
</gene>
<keyword evidence="2" id="KW-1185">Reference proteome</keyword>
<evidence type="ECO:0000313" key="2">
    <source>
        <dbReference type="Proteomes" id="UP001232343"/>
    </source>
</evidence>
<name>A0ABU0D4P5_9BACI</name>
<comment type="caution">
    <text evidence="1">The sequence shown here is derived from an EMBL/GenBank/DDBJ whole genome shotgun (WGS) entry which is preliminary data.</text>
</comment>
<organism evidence="1 2">
    <name type="scientific">Lederbergia wuyishanensis</name>
    <dbReference type="NCBI Taxonomy" id="1347903"/>
    <lineage>
        <taxon>Bacteria</taxon>
        <taxon>Bacillati</taxon>
        <taxon>Bacillota</taxon>
        <taxon>Bacilli</taxon>
        <taxon>Bacillales</taxon>
        <taxon>Bacillaceae</taxon>
        <taxon>Lederbergia</taxon>
    </lineage>
</organism>